<dbReference type="InterPro" id="IPR033177">
    <property type="entry name" value="PSD-B"/>
</dbReference>
<keyword evidence="10 12" id="KW-1208">Phospholipid metabolism</keyword>
<keyword evidence="15" id="KW-1185">Reference proteome</keyword>
<name>A0A9P4IYE6_9PEZI</name>
<keyword evidence="11 12" id="KW-0670">Pyruvate</keyword>
<dbReference type="EC" id="4.1.1.65" evidence="12"/>
<evidence type="ECO:0000256" key="3">
    <source>
        <dbReference type="ARBA" id="ARBA00022692"/>
    </source>
</evidence>
<feature type="region of interest" description="Disordered" evidence="13">
    <location>
        <begin position="90"/>
        <end position="116"/>
    </location>
</feature>
<evidence type="ECO:0000256" key="7">
    <source>
        <dbReference type="ARBA" id="ARBA00023136"/>
    </source>
</evidence>
<keyword evidence="12" id="KW-0999">Mitochondrion inner membrane</keyword>
<evidence type="ECO:0000256" key="4">
    <source>
        <dbReference type="ARBA" id="ARBA00022793"/>
    </source>
</evidence>
<comment type="pathway">
    <text evidence="12">Phospholipid metabolism; phosphatidylethanolamine biosynthesis; phosphatidylethanolamine from CDP-diacylglycerol: step 2/2.</text>
</comment>
<dbReference type="HAMAP" id="MF_03208">
    <property type="entry name" value="PS_decarb_PSD_B_type1_euk"/>
    <property type="match status" value="1"/>
</dbReference>
<evidence type="ECO:0000256" key="9">
    <source>
        <dbReference type="ARBA" id="ARBA00023239"/>
    </source>
</evidence>
<keyword evidence="6 12" id="KW-0443">Lipid metabolism</keyword>
<keyword evidence="8 12" id="KW-0594">Phospholipid biosynthesis</keyword>
<organism evidence="14 15">
    <name type="scientific">Myriangium duriaei CBS 260.36</name>
    <dbReference type="NCBI Taxonomy" id="1168546"/>
    <lineage>
        <taxon>Eukaryota</taxon>
        <taxon>Fungi</taxon>
        <taxon>Dikarya</taxon>
        <taxon>Ascomycota</taxon>
        <taxon>Pezizomycotina</taxon>
        <taxon>Dothideomycetes</taxon>
        <taxon>Dothideomycetidae</taxon>
        <taxon>Myriangiales</taxon>
        <taxon>Myriangiaceae</taxon>
        <taxon>Myriangium</taxon>
    </lineage>
</organism>
<keyword evidence="2 12" id="KW-0444">Lipid biosynthesis</keyword>
<dbReference type="PANTHER" id="PTHR10067">
    <property type="entry name" value="PHOSPHATIDYLSERINE DECARBOXYLASE"/>
    <property type="match status" value="1"/>
</dbReference>
<protein>
    <recommendedName>
        <fullName evidence="12">Phosphatidylserine decarboxylase proenzyme 1, mitochondrial</fullName>
        <ecNumber evidence="12">4.1.1.65</ecNumber>
    </recommendedName>
    <component>
        <recommendedName>
            <fullName evidence="12">Phosphatidylserine decarboxylase 1 beta chain</fullName>
        </recommendedName>
    </component>
    <component>
        <recommendedName>
            <fullName evidence="12">Phosphatidylserine decarboxylase 1 alpha chain</fullName>
        </recommendedName>
    </component>
</protein>
<feature type="active site" description="Charge relay system; for autoendoproteolytic cleavage activity" evidence="12">
    <location>
        <position position="493"/>
    </location>
</feature>
<reference evidence="14" key="1">
    <citation type="journal article" date="2020" name="Stud. Mycol.">
        <title>101 Dothideomycetes genomes: a test case for predicting lifestyles and emergence of pathogens.</title>
        <authorList>
            <person name="Haridas S."/>
            <person name="Albert R."/>
            <person name="Binder M."/>
            <person name="Bloem J."/>
            <person name="Labutti K."/>
            <person name="Salamov A."/>
            <person name="Andreopoulos B."/>
            <person name="Baker S."/>
            <person name="Barry K."/>
            <person name="Bills G."/>
            <person name="Bluhm B."/>
            <person name="Cannon C."/>
            <person name="Castanera R."/>
            <person name="Culley D."/>
            <person name="Daum C."/>
            <person name="Ezra D."/>
            <person name="Gonzalez J."/>
            <person name="Henrissat B."/>
            <person name="Kuo A."/>
            <person name="Liang C."/>
            <person name="Lipzen A."/>
            <person name="Lutzoni F."/>
            <person name="Magnuson J."/>
            <person name="Mondo S."/>
            <person name="Nolan M."/>
            <person name="Ohm R."/>
            <person name="Pangilinan J."/>
            <person name="Park H.-J."/>
            <person name="Ramirez L."/>
            <person name="Alfaro M."/>
            <person name="Sun H."/>
            <person name="Tritt A."/>
            <person name="Yoshinaga Y."/>
            <person name="Zwiers L.-H."/>
            <person name="Turgeon B."/>
            <person name="Goodwin S."/>
            <person name="Spatafora J."/>
            <person name="Crous P."/>
            <person name="Grigoriev I."/>
        </authorList>
    </citation>
    <scope>NUCLEOTIDE SEQUENCE</scope>
    <source>
        <strain evidence="14">CBS 260.36</strain>
    </source>
</reference>
<feature type="active site" description="Charge relay system; for autoendoproteolytic cleavage activity" evidence="12">
    <location>
        <position position="365"/>
    </location>
</feature>
<evidence type="ECO:0000313" key="14">
    <source>
        <dbReference type="EMBL" id="KAF2150755.1"/>
    </source>
</evidence>
<feature type="topological domain" description="Mitochondrial matrix" evidence="12">
    <location>
        <begin position="1"/>
        <end position="68"/>
    </location>
</feature>
<dbReference type="InterPro" id="IPR003817">
    <property type="entry name" value="PS_Dcarbxylase"/>
</dbReference>
<feature type="region of interest" description="Disordered" evidence="13">
    <location>
        <begin position="295"/>
        <end position="323"/>
    </location>
</feature>
<gene>
    <name evidence="12" type="primary">PSD1</name>
    <name evidence="14" type="ORF">K461DRAFT_270155</name>
</gene>
<feature type="compositionally biased region" description="Basic and acidic residues" evidence="13">
    <location>
        <begin position="90"/>
        <end position="111"/>
    </location>
</feature>
<comment type="similarity">
    <text evidence="12">Belongs to the phosphatidylserine decarboxylase family. PSD-B subfamily. Eukaryotic type I sub-subfamily.</text>
</comment>
<evidence type="ECO:0000256" key="5">
    <source>
        <dbReference type="ARBA" id="ARBA00022989"/>
    </source>
</evidence>
<evidence type="ECO:0000256" key="2">
    <source>
        <dbReference type="ARBA" id="ARBA00022516"/>
    </source>
</evidence>
<keyword evidence="12" id="KW-0496">Mitochondrion</keyword>
<feature type="modified residue" description="Pyruvic acid (Ser); by autocatalysis" evidence="12">
    <location>
        <position position="493"/>
    </location>
</feature>
<dbReference type="OrthoDB" id="4330at2759"/>
<dbReference type="InterPro" id="IPR033661">
    <property type="entry name" value="PSD_type1_euk"/>
</dbReference>
<evidence type="ECO:0000256" key="11">
    <source>
        <dbReference type="ARBA" id="ARBA00023317"/>
    </source>
</evidence>
<comment type="cofactor">
    <cofactor evidence="12">
        <name>pyruvate</name>
        <dbReference type="ChEBI" id="CHEBI:15361"/>
    </cofactor>
    <text evidence="12">Binds 1 pyruvoyl group covalently per subunit.</text>
</comment>
<feature type="active site" description="Charge relay system; for autoendoproteolytic cleavage activity" evidence="12">
    <location>
        <position position="206"/>
    </location>
</feature>
<feature type="active site" description="Schiff-base intermediate with substrate; via pyruvic acid; for decarboxylase activity" evidence="12">
    <location>
        <position position="493"/>
    </location>
</feature>
<comment type="subcellular location">
    <molecule>Phosphatidylserine decarboxylase 1 alpha chain</molecule>
    <subcellularLocation>
        <location evidence="12">Mitochondrion inner membrane</location>
        <topology evidence="12">Peripheral membrane protein</topology>
        <orientation evidence="12">Intermembrane side</orientation>
    </subcellularLocation>
    <text evidence="12">Anchored to the mitochondrial inner membrane through its interaction with the integral membrane beta chain.</text>
</comment>
<sequence>MNSIRPLRSPARIHITNNLRGRFHHKLRPAARRHFSSSRISRDEHRKQSFGSRLRHALHGTKIEWKPIPIGLGIAFLGGFQFYRTQAREKERRENEEAEKQIWTGEKPEKRPRIRPSGPWQVQIMSSLPLKALSRIWGRFNELDIPYYLRVPGFKLYSFIFGVNLSEVSEPDLHVYPNLASFFYRTLKPGVRPLDPNPNAVLSPADGKVIQFGTIEHGEVEQVKGVTYSLDALLGGSSPDPKAQPVDQPTSNISSSKNSPQPSSDRTTHGAEEVIRADEEFASVNGISYTLPNLFSGGPNQASSATSEDQSTQSRPSSEAEVRADLALPTSTEQPWWSPLPSTKNPTALYYIVVYLAPGDYHRFHSPVPWVVSSRRHFAGELYSVSPYLQRTLPGLFTLNERVVLLGKWRWGFFSFTPVGATNVGSIKINFDRELRTNSLTTDTMADRAAMEAKEKGQPYSGFAEATYAAASKVLGGHALKRGEEMGGFQLGSTIVLVFEAPKGRRPSFDEGFAGGPEERKGGFRWNVQQGQKVQVGQSLGFVQEES</sequence>
<comment type="catalytic activity">
    <reaction evidence="12">
        <text>a 1,2-diacyl-sn-glycero-3-phospho-L-serine + H(+) = a 1,2-diacyl-sn-glycero-3-phosphoethanolamine + CO2</text>
        <dbReference type="Rhea" id="RHEA:20828"/>
        <dbReference type="ChEBI" id="CHEBI:15378"/>
        <dbReference type="ChEBI" id="CHEBI:16526"/>
        <dbReference type="ChEBI" id="CHEBI:57262"/>
        <dbReference type="ChEBI" id="CHEBI:64612"/>
        <dbReference type="EC" id="4.1.1.65"/>
    </reaction>
</comment>
<evidence type="ECO:0000256" key="6">
    <source>
        <dbReference type="ARBA" id="ARBA00023098"/>
    </source>
</evidence>
<keyword evidence="7 12" id="KW-0472">Membrane</keyword>
<comment type="subcellular location">
    <molecule>Phosphatidylserine decarboxylase 1 beta chain</molecule>
    <subcellularLocation>
        <location evidence="12">Mitochondrion inner membrane</location>
        <topology evidence="12">Single-pass membrane protein</topology>
        <orientation evidence="12">Intermembrane side</orientation>
    </subcellularLocation>
</comment>
<feature type="chain" id="PRO_5040554757" description="Phosphatidylserine decarboxylase 1 beta chain" evidence="12">
    <location>
        <begin position="1"/>
        <end position="492"/>
    </location>
</feature>
<evidence type="ECO:0000256" key="1">
    <source>
        <dbReference type="ARBA" id="ARBA00005189"/>
    </source>
</evidence>
<dbReference type="GO" id="GO:0016540">
    <property type="term" value="P:protein autoprocessing"/>
    <property type="evidence" value="ECO:0007669"/>
    <property type="project" value="UniProtKB-UniRule"/>
</dbReference>
<feature type="chain" id="PRO_5040554756" description="Phosphatidylserine decarboxylase 1 alpha chain" evidence="12">
    <location>
        <begin position="493"/>
        <end position="547"/>
    </location>
</feature>
<feature type="compositionally biased region" description="Polar residues" evidence="13">
    <location>
        <begin position="295"/>
        <end position="317"/>
    </location>
</feature>
<comment type="caution">
    <text evidence="14">The sequence shown here is derived from an EMBL/GenBank/DDBJ whole genome shotgun (WGS) entry which is preliminary data.</text>
</comment>
<dbReference type="Pfam" id="PF02666">
    <property type="entry name" value="PS_Dcarbxylase"/>
    <property type="match status" value="2"/>
</dbReference>
<dbReference type="GO" id="GO:0005743">
    <property type="term" value="C:mitochondrial inner membrane"/>
    <property type="evidence" value="ECO:0007669"/>
    <property type="project" value="UniProtKB-SubCell"/>
</dbReference>
<feature type="topological domain" description="Mitochondrial intermembrane" evidence="12">
    <location>
        <begin position="88"/>
        <end position="547"/>
    </location>
</feature>
<evidence type="ECO:0000256" key="12">
    <source>
        <dbReference type="HAMAP-Rule" id="MF_03208"/>
    </source>
</evidence>
<feature type="site" description="Cleavage (non-hydrolytic); by autocatalysis" evidence="12">
    <location>
        <begin position="492"/>
        <end position="493"/>
    </location>
</feature>
<keyword evidence="3 12" id="KW-0812">Transmembrane</keyword>
<keyword evidence="9 12" id="KW-0456">Lyase</keyword>
<comment type="subunit">
    <text evidence="12">Heterodimer of a large membrane-associated beta subunit and a small pyruvoyl-containing alpha subunit.</text>
</comment>
<feature type="region of interest" description="Disordered" evidence="13">
    <location>
        <begin position="235"/>
        <end position="270"/>
    </location>
</feature>
<keyword evidence="4 12" id="KW-0210">Decarboxylase</keyword>
<dbReference type="NCBIfam" id="TIGR00163">
    <property type="entry name" value="PS_decarb"/>
    <property type="match status" value="1"/>
</dbReference>
<dbReference type="PANTHER" id="PTHR10067:SF6">
    <property type="entry name" value="PHOSPHATIDYLSERINE DECARBOXYLASE PROENZYME, MITOCHONDRIAL"/>
    <property type="match status" value="1"/>
</dbReference>
<comment type="PTM">
    <text evidence="12">Is synthesized initially as an inactive proenzyme. Formation of the active enzyme involves a self-maturation process in which the active site pyruvoyl group is generated from an internal serine residue via an autocatalytic post-translational modification. Two non-identical subunits are generated from the proenzyme in this reaction, and the pyruvate is formed at the N-terminus of the alpha chain, which is derived from the carboxyl end of the proenzyme. The autoendoproteolytic cleavage occurs by a canonical serine protease mechanism, in which the side chain hydroxyl group of the serine supplies its oxygen atom to form the C-terminus of the beta chain, while the remainder of the serine residue undergoes an oxidative deamination to produce ammonia and the pyruvoyl prosthetic group on the alpha chain. During this reaction, the Ser that is part of the protease active site of the proenzyme becomes the pyruvoyl prosthetic group, which constitutes an essential element of the active site of the mature decarboxylase.</text>
</comment>
<keyword evidence="5 12" id="KW-1133">Transmembrane helix</keyword>
<evidence type="ECO:0000313" key="15">
    <source>
        <dbReference type="Proteomes" id="UP000799439"/>
    </source>
</evidence>
<feature type="compositionally biased region" description="Low complexity" evidence="13">
    <location>
        <begin position="251"/>
        <end position="264"/>
    </location>
</feature>
<evidence type="ECO:0000256" key="13">
    <source>
        <dbReference type="SAM" id="MobiDB-lite"/>
    </source>
</evidence>
<keyword evidence="12" id="KW-0865">Zymogen</keyword>
<dbReference type="GO" id="GO:0006646">
    <property type="term" value="P:phosphatidylethanolamine biosynthetic process"/>
    <property type="evidence" value="ECO:0007669"/>
    <property type="project" value="UniProtKB-UniRule"/>
</dbReference>
<evidence type="ECO:0000256" key="8">
    <source>
        <dbReference type="ARBA" id="ARBA00023209"/>
    </source>
</evidence>
<feature type="region of interest" description="Disordered" evidence="13">
    <location>
        <begin position="508"/>
        <end position="527"/>
    </location>
</feature>
<comment type="function">
    <text evidence="12">Catalyzes the formation of phosphatidylethanolamine (PtdEtn) from phosphatidylserine (PtdSer). Plays a central role in phospholipid metabolism and in the interorganelle trafficking of phosphatidylserine.</text>
</comment>
<proteinExistence type="inferred from homology"/>
<dbReference type="GO" id="GO:0004609">
    <property type="term" value="F:phosphatidylserine decarboxylase activity"/>
    <property type="evidence" value="ECO:0007669"/>
    <property type="project" value="UniProtKB-UniRule"/>
</dbReference>
<dbReference type="EMBL" id="ML996089">
    <property type="protein sequence ID" value="KAF2150755.1"/>
    <property type="molecule type" value="Genomic_DNA"/>
</dbReference>
<comment type="pathway">
    <text evidence="1">Lipid metabolism.</text>
</comment>
<dbReference type="AlphaFoldDB" id="A0A9P4IYE6"/>
<accession>A0A9P4IYE6</accession>
<evidence type="ECO:0000256" key="10">
    <source>
        <dbReference type="ARBA" id="ARBA00023264"/>
    </source>
</evidence>
<dbReference type="Proteomes" id="UP000799439">
    <property type="component" value="Unassembled WGS sequence"/>
</dbReference>